<dbReference type="GO" id="GO:0000978">
    <property type="term" value="F:RNA polymerase II cis-regulatory region sequence-specific DNA binding"/>
    <property type="evidence" value="ECO:0007669"/>
    <property type="project" value="TreeGrafter"/>
</dbReference>
<evidence type="ECO:0000256" key="8">
    <source>
        <dbReference type="ARBA" id="ARBA00023015"/>
    </source>
</evidence>
<keyword evidence="8 13" id="KW-0805">Transcription regulation</keyword>
<dbReference type="InterPro" id="IPR013088">
    <property type="entry name" value="Znf_NHR/GATA"/>
</dbReference>
<dbReference type="PRINTS" id="PR01292">
    <property type="entry name" value="RETNOICACIDR"/>
</dbReference>
<dbReference type="SMART" id="SM00399">
    <property type="entry name" value="ZnF_C4"/>
    <property type="match status" value="1"/>
</dbReference>
<dbReference type="GO" id="GO:0001889">
    <property type="term" value="P:liver development"/>
    <property type="evidence" value="ECO:0007669"/>
    <property type="project" value="UniProtKB-ARBA"/>
</dbReference>
<keyword evidence="6 13" id="KW-0863">Zinc-finger</keyword>
<proteinExistence type="inferred from homology"/>
<dbReference type="PANTHER" id="PTHR24085">
    <property type="entry name" value="NUCLEAR HORMONE RECEPTOR"/>
    <property type="match status" value="1"/>
</dbReference>
<dbReference type="FunFam" id="3.30.50.10:FF:000004">
    <property type="entry name" value="Retinoic acid receptor beta isoform"/>
    <property type="match status" value="1"/>
</dbReference>
<accession>A0A9Q0EAY7</accession>
<feature type="compositionally biased region" description="Low complexity" evidence="14">
    <location>
        <begin position="414"/>
        <end position="424"/>
    </location>
</feature>
<feature type="compositionally biased region" description="Basic and acidic residues" evidence="14">
    <location>
        <begin position="460"/>
        <end position="469"/>
    </location>
</feature>
<dbReference type="GO" id="GO:0008270">
    <property type="term" value="F:zinc ion binding"/>
    <property type="evidence" value="ECO:0007669"/>
    <property type="project" value="UniProtKB-KW"/>
</dbReference>
<name>A0A9Q0EAY7_9TELE</name>
<feature type="domain" description="NR LBD" evidence="16">
    <location>
        <begin position="178"/>
        <end position="402"/>
    </location>
</feature>
<comment type="subcellular location">
    <subcellularLocation>
        <location evidence="2">Cytoplasm</location>
    </subcellularLocation>
    <subcellularLocation>
        <location evidence="1 13">Nucleus</location>
    </subcellularLocation>
</comment>
<evidence type="ECO:0000313" key="18">
    <source>
        <dbReference type="Proteomes" id="UP001148018"/>
    </source>
</evidence>
<dbReference type="PRINTS" id="PR00047">
    <property type="entry name" value="STROIDFINGER"/>
</dbReference>
<dbReference type="InterPro" id="IPR003078">
    <property type="entry name" value="Retinoic_acid_rcpt"/>
</dbReference>
<evidence type="ECO:0000259" key="15">
    <source>
        <dbReference type="PROSITE" id="PS51030"/>
    </source>
</evidence>
<feature type="domain" description="Nuclear receptor" evidence="15">
    <location>
        <begin position="98"/>
        <end position="173"/>
    </location>
</feature>
<keyword evidence="5 13" id="KW-0479">Metal-binding</keyword>
<evidence type="ECO:0000256" key="1">
    <source>
        <dbReference type="ARBA" id="ARBA00004123"/>
    </source>
</evidence>
<dbReference type="GO" id="GO:0071376">
    <property type="term" value="P:cellular response to corticotropin-releasing hormone stimulus"/>
    <property type="evidence" value="ECO:0007669"/>
    <property type="project" value="TreeGrafter"/>
</dbReference>
<keyword evidence="12 13" id="KW-0539">Nucleus</keyword>
<evidence type="ECO:0000256" key="6">
    <source>
        <dbReference type="ARBA" id="ARBA00022771"/>
    </source>
</evidence>
<dbReference type="Pfam" id="PF00105">
    <property type="entry name" value="zf-C4"/>
    <property type="match status" value="1"/>
</dbReference>
<evidence type="ECO:0000256" key="9">
    <source>
        <dbReference type="ARBA" id="ARBA00023125"/>
    </source>
</evidence>
<keyword evidence="7 13" id="KW-0862">Zinc</keyword>
<sequence>MFDCMEALGLGPRPLYDVSNQGSCMLAKATPYFSVLDPFAWAGTSSLQWQEGRMGEDHKRQADTLPNLLTDTPVETQSTSSEEMVPSSPSPPPPPRVYKPCFVCQDKSSGYHYGVSSCEGCKGFFRRSIQKNMVYTCHRDKNCQINKVTRNRCQYCRLQKCFEVGMSKEAVRNDRNKRKKDVKEEVVLLESYELSGELEELVAKLDLGLWDKFSELSTKCIIKIVEFAKRLPGFTTLTIADQITLLKSACLDILMLRICTRYTPEKDTMTFSDGLTLNRTQMHNAGFGPLTELVFAFAVQLLPLEMDDTETGLLSAICLICGDRMDLEEPHKVDKLQEPLLEALKIYARRRRPNKPHMFPRMLMKVTDLRGISTKGAERAITLKMEIPGPMPPLIREMLENPEAFEDSSESGDKAAAASAGKAPADPPAGPPSTAATATAPPQAIKTEQEERATSCSAAEQKRREKEADCGDACGEVGPDSDGELWGEAARLP</sequence>
<dbReference type="InterPro" id="IPR000536">
    <property type="entry name" value="Nucl_hrmn_rcpt_lig-bd"/>
</dbReference>
<dbReference type="Pfam" id="PF00104">
    <property type="entry name" value="Hormone_recep"/>
    <property type="match status" value="1"/>
</dbReference>
<dbReference type="GO" id="GO:0005634">
    <property type="term" value="C:nucleus"/>
    <property type="evidence" value="ECO:0007669"/>
    <property type="project" value="UniProtKB-SubCell"/>
</dbReference>
<reference evidence="17" key="1">
    <citation type="submission" date="2022-07" db="EMBL/GenBank/DDBJ databases">
        <title>Chromosome-level genome of Muraenolepis orangiensis.</title>
        <authorList>
            <person name="Kim J."/>
        </authorList>
    </citation>
    <scope>NUCLEOTIDE SEQUENCE</scope>
    <source>
        <strain evidence="17">KU_S4_2022</strain>
        <tissue evidence="17">Muscle</tissue>
    </source>
</reference>
<keyword evidence="10 13" id="KW-0804">Transcription</keyword>
<dbReference type="InterPro" id="IPR035500">
    <property type="entry name" value="NHR-like_dom_sf"/>
</dbReference>
<evidence type="ECO:0000256" key="13">
    <source>
        <dbReference type="RuleBase" id="RU004334"/>
    </source>
</evidence>
<keyword evidence="11 13" id="KW-0675">Receptor</keyword>
<evidence type="ECO:0000256" key="5">
    <source>
        <dbReference type="ARBA" id="ARBA00022723"/>
    </source>
</evidence>
<dbReference type="SMART" id="SM00430">
    <property type="entry name" value="HOLI"/>
    <property type="match status" value="1"/>
</dbReference>
<dbReference type="PROSITE" id="PS00031">
    <property type="entry name" value="NUCLEAR_REC_DBD_1"/>
    <property type="match status" value="1"/>
</dbReference>
<feature type="compositionally biased region" description="Low complexity" evidence="14">
    <location>
        <begin position="432"/>
        <end position="442"/>
    </location>
</feature>
<evidence type="ECO:0000256" key="14">
    <source>
        <dbReference type="SAM" id="MobiDB-lite"/>
    </source>
</evidence>
<dbReference type="GO" id="GO:0048384">
    <property type="term" value="P:retinoic acid receptor signaling pathway"/>
    <property type="evidence" value="ECO:0007669"/>
    <property type="project" value="InterPro"/>
</dbReference>
<dbReference type="GO" id="GO:0005667">
    <property type="term" value="C:transcription regulator complex"/>
    <property type="evidence" value="ECO:0007669"/>
    <property type="project" value="TreeGrafter"/>
</dbReference>
<dbReference type="Gene3D" id="1.10.565.10">
    <property type="entry name" value="Retinoid X Receptor"/>
    <property type="match status" value="1"/>
</dbReference>
<dbReference type="EMBL" id="JANIIK010000046">
    <property type="protein sequence ID" value="KAJ3602268.1"/>
    <property type="molecule type" value="Genomic_DNA"/>
</dbReference>
<dbReference type="CDD" id="cd06937">
    <property type="entry name" value="NR_LBD_RAR"/>
    <property type="match status" value="1"/>
</dbReference>
<dbReference type="GO" id="GO:0005737">
    <property type="term" value="C:cytoplasm"/>
    <property type="evidence" value="ECO:0007669"/>
    <property type="project" value="UniProtKB-SubCell"/>
</dbReference>
<feature type="compositionally biased region" description="Polar residues" evidence="14">
    <location>
        <begin position="67"/>
        <end position="82"/>
    </location>
</feature>
<dbReference type="PANTHER" id="PTHR24085:SF7">
    <property type="entry name" value="RETINOIC ACID RECEPTOR GAMMA"/>
    <property type="match status" value="1"/>
</dbReference>
<dbReference type="CDD" id="cd06964">
    <property type="entry name" value="NR_DBD_RAR"/>
    <property type="match status" value="1"/>
</dbReference>
<feature type="region of interest" description="Disordered" evidence="14">
    <location>
        <begin position="404"/>
        <end position="493"/>
    </location>
</feature>
<dbReference type="OrthoDB" id="6081310at2759"/>
<keyword evidence="9 13" id="KW-0238">DNA-binding</keyword>
<dbReference type="PRINTS" id="PR00398">
    <property type="entry name" value="STRDHORMONER"/>
</dbReference>
<dbReference type="SUPFAM" id="SSF57716">
    <property type="entry name" value="Glucocorticoid receptor-like (DNA-binding domain)"/>
    <property type="match status" value="1"/>
</dbReference>
<protein>
    <recommendedName>
        <fullName evidence="19">Retinoic acid receptor gamma</fullName>
    </recommendedName>
</protein>
<feature type="compositionally biased region" description="Basic and acidic residues" evidence="14">
    <location>
        <begin position="53"/>
        <end position="62"/>
    </location>
</feature>
<dbReference type="GO" id="GO:0004879">
    <property type="term" value="F:nuclear receptor activity"/>
    <property type="evidence" value="ECO:0007669"/>
    <property type="project" value="InterPro"/>
</dbReference>
<organism evidence="17 18">
    <name type="scientific">Muraenolepis orangiensis</name>
    <name type="common">Patagonian moray cod</name>
    <dbReference type="NCBI Taxonomy" id="630683"/>
    <lineage>
        <taxon>Eukaryota</taxon>
        <taxon>Metazoa</taxon>
        <taxon>Chordata</taxon>
        <taxon>Craniata</taxon>
        <taxon>Vertebrata</taxon>
        <taxon>Euteleostomi</taxon>
        <taxon>Actinopterygii</taxon>
        <taxon>Neopterygii</taxon>
        <taxon>Teleostei</taxon>
        <taxon>Neoteleostei</taxon>
        <taxon>Acanthomorphata</taxon>
        <taxon>Zeiogadaria</taxon>
        <taxon>Gadariae</taxon>
        <taxon>Gadiformes</taxon>
        <taxon>Muraenolepidoidei</taxon>
        <taxon>Muraenolepididae</taxon>
        <taxon>Muraenolepis</taxon>
    </lineage>
</organism>
<evidence type="ECO:0000256" key="7">
    <source>
        <dbReference type="ARBA" id="ARBA00022833"/>
    </source>
</evidence>
<dbReference type="FunFam" id="1.10.565.10:FF:000001">
    <property type="entry name" value="Retinoic acid receptor beta isoform"/>
    <property type="match status" value="1"/>
</dbReference>
<evidence type="ECO:0000256" key="10">
    <source>
        <dbReference type="ARBA" id="ARBA00023163"/>
    </source>
</evidence>
<feature type="region of interest" description="Disordered" evidence="14">
    <location>
        <begin position="52"/>
        <end position="94"/>
    </location>
</feature>
<gene>
    <name evidence="17" type="ORF">NHX12_030027</name>
</gene>
<dbReference type="PROSITE" id="PS51030">
    <property type="entry name" value="NUCLEAR_REC_DBD_2"/>
    <property type="match status" value="1"/>
</dbReference>
<dbReference type="InterPro" id="IPR001628">
    <property type="entry name" value="Znf_hrmn_rcpt"/>
</dbReference>
<comment type="subunit">
    <text evidence="4">Heterodimer; with an rxr molecule. Binds DNA preferentially as a rar/rxr heterodimer.</text>
</comment>
<evidence type="ECO:0000259" key="16">
    <source>
        <dbReference type="PROSITE" id="PS51843"/>
    </source>
</evidence>
<evidence type="ECO:0000256" key="12">
    <source>
        <dbReference type="ARBA" id="ARBA00023242"/>
    </source>
</evidence>
<evidence type="ECO:0000256" key="2">
    <source>
        <dbReference type="ARBA" id="ARBA00004496"/>
    </source>
</evidence>
<dbReference type="PROSITE" id="PS51843">
    <property type="entry name" value="NR_LBD"/>
    <property type="match status" value="1"/>
</dbReference>
<evidence type="ECO:0000256" key="4">
    <source>
        <dbReference type="ARBA" id="ARBA00011431"/>
    </source>
</evidence>
<dbReference type="Proteomes" id="UP001148018">
    <property type="component" value="Unassembled WGS sequence"/>
</dbReference>
<dbReference type="SUPFAM" id="SSF48508">
    <property type="entry name" value="Nuclear receptor ligand-binding domain"/>
    <property type="match status" value="1"/>
</dbReference>
<keyword evidence="18" id="KW-1185">Reference proteome</keyword>
<evidence type="ECO:0000256" key="11">
    <source>
        <dbReference type="ARBA" id="ARBA00023170"/>
    </source>
</evidence>
<evidence type="ECO:0008006" key="19">
    <source>
        <dbReference type="Google" id="ProtNLM"/>
    </source>
</evidence>
<dbReference type="InterPro" id="IPR001723">
    <property type="entry name" value="Nuclear_hrmn_rcpt"/>
</dbReference>
<dbReference type="Gene3D" id="3.30.50.10">
    <property type="entry name" value="Erythroid Transcription Factor GATA-1, subunit A"/>
    <property type="match status" value="1"/>
</dbReference>
<evidence type="ECO:0000256" key="3">
    <source>
        <dbReference type="ARBA" id="ARBA00008092"/>
    </source>
</evidence>
<comment type="similarity">
    <text evidence="3">Belongs to the nuclear hormone receptor family. NR1 subfamily.</text>
</comment>
<dbReference type="InterPro" id="IPR047158">
    <property type="entry name" value="NR_LBD_RAR"/>
</dbReference>
<evidence type="ECO:0000313" key="17">
    <source>
        <dbReference type="EMBL" id="KAJ3602268.1"/>
    </source>
</evidence>
<dbReference type="GO" id="GO:0035259">
    <property type="term" value="F:nuclear glucocorticoid receptor binding"/>
    <property type="evidence" value="ECO:0007669"/>
    <property type="project" value="TreeGrafter"/>
</dbReference>
<comment type="caution">
    <text evidence="17">The sequence shown here is derived from an EMBL/GenBank/DDBJ whole genome shotgun (WGS) entry which is preliminary data.</text>
</comment>
<dbReference type="AlphaFoldDB" id="A0A9Q0EAY7"/>
<dbReference type="InterPro" id="IPR047159">
    <property type="entry name" value="NR_DBD_RAR"/>
</dbReference>